<accession>A0ABQ9FAD9</accession>
<comment type="caution">
    <text evidence="9">The sequence shown here is derived from an EMBL/GenBank/DDBJ whole genome shotgun (WGS) entry which is preliminary data.</text>
</comment>
<dbReference type="Gene3D" id="1.20.1250.20">
    <property type="entry name" value="MFS general substrate transporter like domains"/>
    <property type="match status" value="1"/>
</dbReference>
<evidence type="ECO:0000256" key="4">
    <source>
        <dbReference type="ARBA" id="ARBA00022692"/>
    </source>
</evidence>
<feature type="transmembrane region" description="Helical" evidence="7">
    <location>
        <begin position="98"/>
        <end position="116"/>
    </location>
</feature>
<evidence type="ECO:0000256" key="3">
    <source>
        <dbReference type="ARBA" id="ARBA00022448"/>
    </source>
</evidence>
<keyword evidence="5 7" id="KW-1133">Transmembrane helix</keyword>
<sequence length="424" mass="46661">MFNRFVKFTKGDKYEDLAGDNNIDMDITDPAMRQFAQMADNERDGGEVGQPTDLAVIGSGNSEAVEPQEVTDVSCNHWLDSLYKGFFYSLFLDSVTNMVVQVVVFAGMMFSSGFWGSVCDKYGRRTELILCSVFTCYFGILSAFSPNFIWILILRGCVGFGIGGAPQSVTLYAEFLPSASRATCVVLVEIFWALGACFEVLLALAVMPTLGWKWLLGFSALPLLIFSSCCFWLPESARYDITRGQVEKALATIERIAKENGKPMPLGRLVEPSVKVIVIYRLVSAFSYYGIVLMTTELFETSDGCHGSSMKVESSCFITCKGLTTSDYVDLTWTTFAEFPGLFVTVITIEKIGRKPVLTFFLFVARAFISGAFQAAYVYTPEVLLQASSYMAISTYGVVALIATVVIQAMKPLSAINSNLCINT</sequence>
<proteinExistence type="inferred from homology"/>
<feature type="transmembrane region" description="Helical" evidence="7">
    <location>
        <begin position="150"/>
        <end position="173"/>
    </location>
</feature>
<name>A0ABQ9FAD9_TEGGR</name>
<evidence type="ECO:0000256" key="7">
    <source>
        <dbReference type="SAM" id="Phobius"/>
    </source>
</evidence>
<feature type="transmembrane region" description="Helical" evidence="7">
    <location>
        <begin position="357"/>
        <end position="377"/>
    </location>
</feature>
<dbReference type="Pfam" id="PF00083">
    <property type="entry name" value="Sugar_tr"/>
    <property type="match status" value="1"/>
</dbReference>
<feature type="domain" description="Major facilitator superfamily (MFS) profile" evidence="8">
    <location>
        <begin position="55"/>
        <end position="424"/>
    </location>
</feature>
<comment type="similarity">
    <text evidence="2">Belongs to the major facilitator superfamily.</text>
</comment>
<evidence type="ECO:0000256" key="5">
    <source>
        <dbReference type="ARBA" id="ARBA00022989"/>
    </source>
</evidence>
<keyword evidence="10" id="KW-1185">Reference proteome</keyword>
<keyword evidence="3" id="KW-0813">Transport</keyword>
<keyword evidence="4 7" id="KW-0812">Transmembrane</keyword>
<comment type="subcellular location">
    <subcellularLocation>
        <location evidence="1">Membrane</location>
        <topology evidence="1">Multi-pass membrane protein</topology>
    </subcellularLocation>
</comment>
<dbReference type="EMBL" id="JARBDR010000440">
    <property type="protein sequence ID" value="KAJ8312585.1"/>
    <property type="molecule type" value="Genomic_DNA"/>
</dbReference>
<feature type="transmembrane region" description="Helical" evidence="7">
    <location>
        <begin position="389"/>
        <end position="410"/>
    </location>
</feature>
<dbReference type="InterPro" id="IPR020846">
    <property type="entry name" value="MFS_dom"/>
</dbReference>
<reference evidence="9 10" key="1">
    <citation type="submission" date="2022-12" db="EMBL/GenBank/DDBJ databases">
        <title>Chromosome-level genome of Tegillarca granosa.</title>
        <authorList>
            <person name="Kim J."/>
        </authorList>
    </citation>
    <scope>NUCLEOTIDE SEQUENCE [LARGE SCALE GENOMIC DNA]</scope>
    <source>
        <strain evidence="9">Teg-2019</strain>
        <tissue evidence="9">Adductor muscle</tissue>
    </source>
</reference>
<dbReference type="InterPro" id="IPR005828">
    <property type="entry name" value="MFS_sugar_transport-like"/>
</dbReference>
<feature type="transmembrane region" description="Helical" evidence="7">
    <location>
        <begin position="128"/>
        <end position="144"/>
    </location>
</feature>
<protein>
    <recommendedName>
        <fullName evidence="8">Major facilitator superfamily (MFS) profile domain-containing protein</fullName>
    </recommendedName>
</protein>
<dbReference type="SUPFAM" id="SSF103473">
    <property type="entry name" value="MFS general substrate transporter"/>
    <property type="match status" value="1"/>
</dbReference>
<keyword evidence="6 7" id="KW-0472">Membrane</keyword>
<dbReference type="Proteomes" id="UP001217089">
    <property type="component" value="Unassembled WGS sequence"/>
</dbReference>
<dbReference type="PANTHER" id="PTHR23511:SF5">
    <property type="entry name" value="MAJOR FACILITATOR-TYPE TRANSPORTER HXNZ-RELATED"/>
    <property type="match status" value="1"/>
</dbReference>
<dbReference type="PANTHER" id="PTHR23511">
    <property type="entry name" value="SYNAPTIC VESICLE GLYCOPROTEIN 2"/>
    <property type="match status" value="1"/>
</dbReference>
<dbReference type="PROSITE" id="PS50850">
    <property type="entry name" value="MFS"/>
    <property type="match status" value="1"/>
</dbReference>
<evidence type="ECO:0000259" key="8">
    <source>
        <dbReference type="PROSITE" id="PS50850"/>
    </source>
</evidence>
<dbReference type="InterPro" id="IPR036259">
    <property type="entry name" value="MFS_trans_sf"/>
</dbReference>
<feature type="transmembrane region" description="Helical" evidence="7">
    <location>
        <begin position="212"/>
        <end position="233"/>
    </location>
</feature>
<evidence type="ECO:0000313" key="9">
    <source>
        <dbReference type="EMBL" id="KAJ8312585.1"/>
    </source>
</evidence>
<feature type="transmembrane region" description="Helical" evidence="7">
    <location>
        <begin position="185"/>
        <end position="206"/>
    </location>
</feature>
<evidence type="ECO:0000256" key="1">
    <source>
        <dbReference type="ARBA" id="ARBA00004141"/>
    </source>
</evidence>
<evidence type="ECO:0000256" key="6">
    <source>
        <dbReference type="ARBA" id="ARBA00023136"/>
    </source>
</evidence>
<evidence type="ECO:0000313" key="10">
    <source>
        <dbReference type="Proteomes" id="UP001217089"/>
    </source>
</evidence>
<evidence type="ECO:0000256" key="2">
    <source>
        <dbReference type="ARBA" id="ARBA00008335"/>
    </source>
</evidence>
<gene>
    <name evidence="9" type="ORF">KUTeg_009958</name>
</gene>
<organism evidence="9 10">
    <name type="scientific">Tegillarca granosa</name>
    <name type="common">Malaysian cockle</name>
    <name type="synonym">Anadara granosa</name>
    <dbReference type="NCBI Taxonomy" id="220873"/>
    <lineage>
        <taxon>Eukaryota</taxon>
        <taxon>Metazoa</taxon>
        <taxon>Spiralia</taxon>
        <taxon>Lophotrochozoa</taxon>
        <taxon>Mollusca</taxon>
        <taxon>Bivalvia</taxon>
        <taxon>Autobranchia</taxon>
        <taxon>Pteriomorphia</taxon>
        <taxon>Arcoida</taxon>
        <taxon>Arcoidea</taxon>
        <taxon>Arcidae</taxon>
        <taxon>Tegillarca</taxon>
    </lineage>
</organism>